<gene>
    <name evidence="3" type="ORF">ACFFNY_31290</name>
</gene>
<dbReference type="Proteomes" id="UP001589619">
    <property type="component" value="Unassembled WGS sequence"/>
</dbReference>
<dbReference type="InterPro" id="IPR029018">
    <property type="entry name" value="Hex-like_dom2"/>
</dbReference>
<reference evidence="3 4" key="1">
    <citation type="submission" date="2024-09" db="EMBL/GenBank/DDBJ databases">
        <authorList>
            <person name="Sun Q."/>
            <person name="Mori K."/>
        </authorList>
    </citation>
    <scope>NUCLEOTIDE SEQUENCE [LARGE SCALE GENOMIC DNA]</scope>
    <source>
        <strain evidence="3 4">JCM 12520</strain>
    </source>
</reference>
<protein>
    <recommendedName>
        <fullName evidence="5">Beta-hexosaminidase bacterial type N-terminal domain-containing protein</fullName>
    </recommendedName>
</protein>
<comment type="caution">
    <text evidence="3">The sequence shown here is derived from an EMBL/GenBank/DDBJ whole genome shotgun (WGS) entry which is preliminary data.</text>
</comment>
<evidence type="ECO:0000256" key="2">
    <source>
        <dbReference type="SAM" id="MobiDB-lite"/>
    </source>
</evidence>
<dbReference type="SUPFAM" id="SSF51445">
    <property type="entry name" value="(Trans)glycosidases"/>
    <property type="match status" value="1"/>
</dbReference>
<keyword evidence="1" id="KW-0378">Hydrolase</keyword>
<evidence type="ECO:0000313" key="4">
    <source>
        <dbReference type="Proteomes" id="UP001589619"/>
    </source>
</evidence>
<evidence type="ECO:0008006" key="5">
    <source>
        <dbReference type="Google" id="ProtNLM"/>
    </source>
</evidence>
<feature type="region of interest" description="Disordered" evidence="2">
    <location>
        <begin position="177"/>
        <end position="202"/>
    </location>
</feature>
<keyword evidence="4" id="KW-1185">Reference proteome</keyword>
<dbReference type="Gene3D" id="3.30.379.10">
    <property type="entry name" value="Chitobiase/beta-hexosaminidase domain 2-like"/>
    <property type="match status" value="1"/>
</dbReference>
<dbReference type="RefSeq" id="WP_344913298.1">
    <property type="nucleotide sequence ID" value="NZ_BAAAYO010000012.1"/>
</dbReference>
<evidence type="ECO:0000256" key="1">
    <source>
        <dbReference type="ARBA" id="ARBA00022801"/>
    </source>
</evidence>
<name>A0ABV5W675_9BACL</name>
<sequence>MSSVYEKRMPEQFQESKGMTALEFPHFPTRMQAFVWRNWGLVPVERLAGVLRTEPVHVLELARGMGLPVPPDVDPLWLQRGYITIIRANWHLLPYEQMMDLLEWDAGKLAFTLKEDDFLWSKVGRLKPQTPVLRYRALTKEEAAQTVRMRERFAACFDSAGHPDKERGPAAEKPFDFLQRFDRRPPSPPQERKTAVDGRSLKSASAGKEGLVELSSAWTLVYPDGSKPVRSFVRRFADKLERQWGVRIGTAAVDEQGNSSQPEFALTLQIGPDDALLAESHELEVAPGRIGIRSVDEPGLLRGLQWLTQEMERQGGPGLPVGKTIRRTKFDLRYIYSYFAVYGDPLMDEKLDPYPDGMLESLSERGVNGIWLHCVLFHMIPWKEAPELSDGWERRIAGLNRLIERAADFGIGVFLYFNEPRAMPPSFYETRPEWKGHSLNVLYPALCTSHPDVQRFLRESTARLFREAPGLTGLFTITMSENVTNCYSRAAGGVTDCPRCSARRPYEVAAEVNRIIGEGARSAKPDARIIAWTWGWSAGLGWKEEDTALAIGQMPERMSLMCTSETGIPTQVADVSARVADYSMSVVGPGELALQSWTAALERGMSAMAKVQLNNTWECSAVPFLPVFDLVEEHVDNLRHSGVTGLMLSWTLGGYPSLNLDMAAGYYWETMSDTPTIPVKQDVLGRKFGERAATIIAEASTAFSEAFRQFPFHLRVLYRAPQNFGPANRLHLEPTGYESTMIGFPYDDLAGWRAAYPADAFREQFGKLTEGWQYGLQRLSEAGPHIAAEGEEEYRDLVNAAEGAYYHFRSTYMQTLFVMSRDAWIAAVDPDEREAERRKMLAVIEEEIRLARSLYDLAATDSRIGYEASNHYYYTAQDLREKVLNCLDLKERLESAEKPLPGLHGRA</sequence>
<dbReference type="EMBL" id="JBHMAG010000020">
    <property type="protein sequence ID" value="MFB9756084.1"/>
    <property type="molecule type" value="Genomic_DNA"/>
</dbReference>
<dbReference type="InterPro" id="IPR017853">
    <property type="entry name" value="GH"/>
</dbReference>
<organism evidence="3 4">
    <name type="scientific">Paenibacillus hodogayensis</name>
    <dbReference type="NCBI Taxonomy" id="279208"/>
    <lineage>
        <taxon>Bacteria</taxon>
        <taxon>Bacillati</taxon>
        <taxon>Bacillota</taxon>
        <taxon>Bacilli</taxon>
        <taxon>Bacillales</taxon>
        <taxon>Paenibacillaceae</taxon>
        <taxon>Paenibacillus</taxon>
    </lineage>
</organism>
<evidence type="ECO:0000313" key="3">
    <source>
        <dbReference type="EMBL" id="MFB9756084.1"/>
    </source>
</evidence>
<accession>A0ABV5W675</accession>
<proteinExistence type="predicted"/>
<feature type="compositionally biased region" description="Basic and acidic residues" evidence="2">
    <location>
        <begin position="177"/>
        <end position="200"/>
    </location>
</feature>
<dbReference type="SUPFAM" id="SSF55545">
    <property type="entry name" value="beta-N-acetylhexosaminidase-like domain"/>
    <property type="match status" value="1"/>
</dbReference>